<organism evidence="3 4">
    <name type="scientific">Bordetella ansorpii</name>
    <dbReference type="NCBI Taxonomy" id="288768"/>
    <lineage>
        <taxon>Bacteria</taxon>
        <taxon>Pseudomonadati</taxon>
        <taxon>Pseudomonadota</taxon>
        <taxon>Betaproteobacteria</taxon>
        <taxon>Burkholderiales</taxon>
        <taxon>Alcaligenaceae</taxon>
        <taxon>Bordetella</taxon>
    </lineage>
</organism>
<dbReference type="PANTHER" id="PTHR33755:SF6">
    <property type="entry name" value="PLASMID STABILIZATION SYSTEM PROTEIN"/>
    <property type="match status" value="1"/>
</dbReference>
<dbReference type="InterPro" id="IPR051803">
    <property type="entry name" value="TA_system_RelE-like_toxin"/>
</dbReference>
<evidence type="ECO:0000313" key="3">
    <source>
        <dbReference type="EMBL" id="CZZ93386.1"/>
    </source>
</evidence>
<accession>A0A146AWB0</accession>
<dbReference type="Gene3D" id="3.30.2310.20">
    <property type="entry name" value="RelE-like"/>
    <property type="match status" value="1"/>
</dbReference>
<keyword evidence="2" id="KW-1277">Toxin-antitoxin system</keyword>
<comment type="similarity">
    <text evidence="1">Belongs to the RelE toxin family.</text>
</comment>
<gene>
    <name evidence="3" type="ORF">SAMEA1982600_00165</name>
</gene>
<dbReference type="OrthoDB" id="9798046at2"/>
<reference evidence="3 4" key="1">
    <citation type="submission" date="2016-03" db="EMBL/GenBank/DDBJ databases">
        <authorList>
            <consortium name="Pathogen Informatics"/>
        </authorList>
    </citation>
    <scope>NUCLEOTIDE SEQUENCE [LARGE SCALE GENOMIC DNA]</scope>
    <source>
        <strain evidence="3 4">NCTC13364</strain>
    </source>
</reference>
<dbReference type="PANTHER" id="PTHR33755">
    <property type="entry name" value="TOXIN PARE1-RELATED"/>
    <property type="match status" value="1"/>
</dbReference>
<protein>
    <submittedName>
        <fullName evidence="3">Plasmid stabilisation system protein</fullName>
    </submittedName>
</protein>
<name>A0A146AWB0_9BORD</name>
<proteinExistence type="inferred from homology"/>
<sequence length="92" mass="10405">MLPVFWSAAALDHLDDITDFIAQYDVRAAIAIHDQIEGSVRPASEHPYLFRLGRAPNTRGIVAHPNYIVVYEVQADHIEVRAVLHARQQYPS</sequence>
<evidence type="ECO:0000256" key="2">
    <source>
        <dbReference type="ARBA" id="ARBA00022649"/>
    </source>
</evidence>
<dbReference type="InterPro" id="IPR035093">
    <property type="entry name" value="RelE/ParE_toxin_dom_sf"/>
</dbReference>
<dbReference type="EMBL" id="FKBS01000002">
    <property type="protein sequence ID" value="CZZ93386.1"/>
    <property type="molecule type" value="Genomic_DNA"/>
</dbReference>
<dbReference type="Pfam" id="PF05016">
    <property type="entry name" value="ParE_toxin"/>
    <property type="match status" value="1"/>
</dbReference>
<evidence type="ECO:0000256" key="1">
    <source>
        <dbReference type="ARBA" id="ARBA00006226"/>
    </source>
</evidence>
<evidence type="ECO:0000313" key="4">
    <source>
        <dbReference type="Proteomes" id="UP000077037"/>
    </source>
</evidence>
<dbReference type="AlphaFoldDB" id="A0A146AWB0"/>
<dbReference type="InterPro" id="IPR007712">
    <property type="entry name" value="RelE/ParE_toxin"/>
</dbReference>
<dbReference type="Proteomes" id="UP000077037">
    <property type="component" value="Unassembled WGS sequence"/>
</dbReference>
<dbReference type="RefSeq" id="WP_066406475.1">
    <property type="nucleotide sequence ID" value="NZ_FKBS01000002.1"/>
</dbReference>